<keyword evidence="6" id="KW-0539">Nucleus</keyword>
<organism evidence="8 9">
    <name type="scientific">Dimorphilus gyrociliatus</name>
    <dbReference type="NCBI Taxonomy" id="2664684"/>
    <lineage>
        <taxon>Eukaryota</taxon>
        <taxon>Metazoa</taxon>
        <taxon>Spiralia</taxon>
        <taxon>Lophotrochozoa</taxon>
        <taxon>Annelida</taxon>
        <taxon>Polychaeta</taxon>
        <taxon>Polychaeta incertae sedis</taxon>
        <taxon>Dinophilidae</taxon>
        <taxon>Dimorphilus</taxon>
    </lineage>
</organism>
<dbReference type="CDD" id="cd19491">
    <property type="entry name" value="XRCC3"/>
    <property type="match status" value="1"/>
</dbReference>
<proteinExistence type="predicted"/>
<dbReference type="OrthoDB" id="1861185at2759"/>
<keyword evidence="2" id="KW-0547">Nucleotide-binding</keyword>
<dbReference type="GO" id="GO:0071140">
    <property type="term" value="P:resolution of mitotic recombination intermediates"/>
    <property type="evidence" value="ECO:0007669"/>
    <property type="project" value="TreeGrafter"/>
</dbReference>
<evidence type="ECO:0000256" key="3">
    <source>
        <dbReference type="ARBA" id="ARBA00022763"/>
    </source>
</evidence>
<dbReference type="GO" id="GO:0000400">
    <property type="term" value="F:four-way junction DNA binding"/>
    <property type="evidence" value="ECO:0007669"/>
    <property type="project" value="TreeGrafter"/>
</dbReference>
<evidence type="ECO:0000256" key="6">
    <source>
        <dbReference type="ARBA" id="ARBA00023242"/>
    </source>
</evidence>
<dbReference type="GO" id="GO:0045003">
    <property type="term" value="P:double-strand break repair via synthesis-dependent strand annealing"/>
    <property type="evidence" value="ECO:0007669"/>
    <property type="project" value="TreeGrafter"/>
</dbReference>
<evidence type="ECO:0000256" key="4">
    <source>
        <dbReference type="ARBA" id="ARBA00022840"/>
    </source>
</evidence>
<dbReference type="PANTHER" id="PTHR46487">
    <property type="entry name" value="DNA REPAIR PROTEIN XRCC3"/>
    <property type="match status" value="1"/>
</dbReference>
<dbReference type="GO" id="GO:0140664">
    <property type="term" value="F:ATP-dependent DNA damage sensor activity"/>
    <property type="evidence" value="ECO:0007669"/>
    <property type="project" value="InterPro"/>
</dbReference>
<name>A0A7I8VC09_9ANNE</name>
<keyword evidence="3" id="KW-0227">DNA damage</keyword>
<dbReference type="GO" id="GO:0005524">
    <property type="term" value="F:ATP binding"/>
    <property type="evidence" value="ECO:0007669"/>
    <property type="project" value="UniProtKB-KW"/>
</dbReference>
<comment type="caution">
    <text evidence="8">The sequence shown here is derived from an EMBL/GenBank/DDBJ whole genome shotgun (WGS) entry which is preliminary data.</text>
</comment>
<dbReference type="GO" id="GO:0005657">
    <property type="term" value="C:replication fork"/>
    <property type="evidence" value="ECO:0007669"/>
    <property type="project" value="TreeGrafter"/>
</dbReference>
<reference evidence="8 9" key="1">
    <citation type="submission" date="2020-08" db="EMBL/GenBank/DDBJ databases">
        <authorList>
            <person name="Hejnol A."/>
        </authorList>
    </citation>
    <scope>NUCLEOTIDE SEQUENCE [LARGE SCALE GENOMIC DNA]</scope>
</reference>
<protein>
    <submittedName>
        <fullName evidence="8">DgyrCDS2982</fullName>
    </submittedName>
</protein>
<gene>
    <name evidence="8" type="ORF">DGYR_LOCUS2750</name>
</gene>
<dbReference type="EMBL" id="CAJFCJ010000004">
    <property type="protein sequence ID" value="CAD5113818.1"/>
    <property type="molecule type" value="Genomic_DNA"/>
</dbReference>
<keyword evidence="9" id="KW-1185">Reference proteome</keyword>
<dbReference type="Proteomes" id="UP000549394">
    <property type="component" value="Unassembled WGS sequence"/>
</dbReference>
<evidence type="ECO:0000259" key="7">
    <source>
        <dbReference type="PROSITE" id="PS50162"/>
    </source>
</evidence>
<dbReference type="PANTHER" id="PTHR46487:SF1">
    <property type="entry name" value="DNA REPAIR PROTEIN XRCC3"/>
    <property type="match status" value="1"/>
</dbReference>
<dbReference type="Pfam" id="PF08423">
    <property type="entry name" value="Rad51"/>
    <property type="match status" value="1"/>
</dbReference>
<dbReference type="InterPro" id="IPR045632">
    <property type="entry name" value="DUF6314"/>
</dbReference>
<evidence type="ECO:0000256" key="1">
    <source>
        <dbReference type="ARBA" id="ARBA00004123"/>
    </source>
</evidence>
<sequence length="463" mass="52041">MLKYFNGYWKWSRRVTSLGTNTILASVSDGNASFAPFLNSQSLLYREIGHLENFESLSASGGTVTRQYIYTFNDENVIVFHCSASDRGNVDPRSAPNAENFTRLTEFHRFKSNTTTAECVHICIDDKYTGLYNFVSDAKFELQWTVIGPNKNYKIKKITWQKVALSTNKQLQKKYKISEFDCKHLRCASESCVTVPPLRTAKEYLSMNEQYYMSTGCDIINEYLKGGIPRQGITEITGESGCGKTQLSLQLSLIAQLPSSKGGLDGMTVYIETEGKFAHARLRQLAESISEKFGVNVTKLQSNVLVRECKEVDDLVYCISTLLKNIIKDRPIKLIIIDSIAALFRSEFSYSESIARAEKLNKIGVCLKEYSANYGTVVVCTNQVSANIKEHGREGELNVKPALGLAWSNLVTTRLMMRRLRSTDATSRFINVIYSPLLPSFLFSSCNFIIEKSGVKGVPNHDF</sequence>
<dbReference type="InterPro" id="IPR013632">
    <property type="entry name" value="Rad51_C"/>
</dbReference>
<dbReference type="GO" id="GO:0000722">
    <property type="term" value="P:telomere maintenance via recombination"/>
    <property type="evidence" value="ECO:0007669"/>
    <property type="project" value="TreeGrafter"/>
</dbReference>
<dbReference type="AlphaFoldDB" id="A0A7I8VC09"/>
<accession>A0A7I8VC09</accession>
<evidence type="ECO:0000256" key="5">
    <source>
        <dbReference type="ARBA" id="ARBA00023204"/>
    </source>
</evidence>
<evidence type="ECO:0000256" key="2">
    <source>
        <dbReference type="ARBA" id="ARBA00022741"/>
    </source>
</evidence>
<evidence type="ECO:0000313" key="8">
    <source>
        <dbReference type="EMBL" id="CAD5113818.1"/>
    </source>
</evidence>
<dbReference type="GO" id="GO:0090656">
    <property type="term" value="P:t-circle formation"/>
    <property type="evidence" value="ECO:0007669"/>
    <property type="project" value="TreeGrafter"/>
</dbReference>
<dbReference type="GO" id="GO:0033065">
    <property type="term" value="C:Rad51C-XRCC3 complex"/>
    <property type="evidence" value="ECO:0007669"/>
    <property type="project" value="TreeGrafter"/>
</dbReference>
<feature type="domain" description="RecA family profile 1" evidence="7">
    <location>
        <begin position="209"/>
        <end position="384"/>
    </location>
</feature>
<dbReference type="Pfam" id="PF19834">
    <property type="entry name" value="DUF6314"/>
    <property type="match status" value="1"/>
</dbReference>
<keyword evidence="5" id="KW-0234">DNA repair</keyword>
<dbReference type="Gene3D" id="3.40.50.300">
    <property type="entry name" value="P-loop containing nucleotide triphosphate hydrolases"/>
    <property type="match status" value="1"/>
</dbReference>
<dbReference type="SUPFAM" id="SSF52540">
    <property type="entry name" value="P-loop containing nucleoside triphosphate hydrolases"/>
    <property type="match status" value="1"/>
</dbReference>
<dbReference type="PROSITE" id="PS50162">
    <property type="entry name" value="RECA_2"/>
    <property type="match status" value="1"/>
</dbReference>
<dbReference type="SMART" id="SM00382">
    <property type="entry name" value="AAA"/>
    <property type="match status" value="1"/>
</dbReference>
<dbReference type="InterPro" id="IPR020588">
    <property type="entry name" value="RecA_ATP-bd"/>
</dbReference>
<dbReference type="InterPro" id="IPR047348">
    <property type="entry name" value="XRCC3-like_C"/>
</dbReference>
<dbReference type="InterPro" id="IPR003593">
    <property type="entry name" value="AAA+_ATPase"/>
</dbReference>
<dbReference type="InterPro" id="IPR027417">
    <property type="entry name" value="P-loop_NTPase"/>
</dbReference>
<comment type="subcellular location">
    <subcellularLocation>
        <location evidence="1">Nucleus</location>
    </subcellularLocation>
</comment>
<evidence type="ECO:0000313" key="9">
    <source>
        <dbReference type="Proteomes" id="UP000549394"/>
    </source>
</evidence>
<keyword evidence="4" id="KW-0067">ATP-binding</keyword>